<evidence type="ECO:0000313" key="2">
    <source>
        <dbReference type="EMBL" id="MPC83812.1"/>
    </source>
</evidence>
<dbReference type="OrthoDB" id="27234at2759"/>
<organism evidence="2 3">
    <name type="scientific">Portunus trituberculatus</name>
    <name type="common">Swimming crab</name>
    <name type="synonym">Neptunus trituberculatus</name>
    <dbReference type="NCBI Taxonomy" id="210409"/>
    <lineage>
        <taxon>Eukaryota</taxon>
        <taxon>Metazoa</taxon>
        <taxon>Ecdysozoa</taxon>
        <taxon>Arthropoda</taxon>
        <taxon>Crustacea</taxon>
        <taxon>Multicrustacea</taxon>
        <taxon>Malacostraca</taxon>
        <taxon>Eumalacostraca</taxon>
        <taxon>Eucarida</taxon>
        <taxon>Decapoda</taxon>
        <taxon>Pleocyemata</taxon>
        <taxon>Brachyura</taxon>
        <taxon>Eubrachyura</taxon>
        <taxon>Portunoidea</taxon>
        <taxon>Portunidae</taxon>
        <taxon>Portuninae</taxon>
        <taxon>Portunus</taxon>
    </lineage>
</organism>
<dbReference type="AlphaFoldDB" id="A0A5B7IJ17"/>
<reference evidence="2 3" key="1">
    <citation type="submission" date="2019-05" db="EMBL/GenBank/DDBJ databases">
        <title>Another draft genome of Portunus trituberculatus and its Hox gene families provides insights of decapod evolution.</title>
        <authorList>
            <person name="Jeong J.-H."/>
            <person name="Song I."/>
            <person name="Kim S."/>
            <person name="Choi T."/>
            <person name="Kim D."/>
            <person name="Ryu S."/>
            <person name="Kim W."/>
        </authorList>
    </citation>
    <scope>NUCLEOTIDE SEQUENCE [LARGE SCALE GENOMIC DNA]</scope>
    <source>
        <tissue evidence="2">Muscle</tissue>
    </source>
</reference>
<evidence type="ECO:0000256" key="1">
    <source>
        <dbReference type="SAM" id="Phobius"/>
    </source>
</evidence>
<sequence>MDGTGFERPQPSFLATSLLSVNFHDMFLFVYVMGIGSCCLLLCCCCLLLVMVRKQGGQEEGNCSCILILYYLLKKDCRFRRRDCA</sequence>
<keyword evidence="3" id="KW-1185">Reference proteome</keyword>
<protein>
    <submittedName>
        <fullName evidence="2">Uncharacterized protein</fullName>
    </submittedName>
</protein>
<keyword evidence="1" id="KW-0472">Membrane</keyword>
<evidence type="ECO:0000313" key="3">
    <source>
        <dbReference type="Proteomes" id="UP000324222"/>
    </source>
</evidence>
<keyword evidence="1" id="KW-1133">Transmembrane helix</keyword>
<dbReference type="EMBL" id="VSRR010063568">
    <property type="protein sequence ID" value="MPC83812.1"/>
    <property type="molecule type" value="Genomic_DNA"/>
</dbReference>
<name>A0A5B7IJ17_PORTR</name>
<keyword evidence="1" id="KW-0812">Transmembrane</keyword>
<gene>
    <name evidence="2" type="ORF">E2C01_078530</name>
</gene>
<proteinExistence type="predicted"/>
<feature type="transmembrane region" description="Helical" evidence="1">
    <location>
        <begin position="28"/>
        <end position="52"/>
    </location>
</feature>
<dbReference type="Proteomes" id="UP000324222">
    <property type="component" value="Unassembled WGS sequence"/>
</dbReference>
<comment type="caution">
    <text evidence="2">The sequence shown here is derived from an EMBL/GenBank/DDBJ whole genome shotgun (WGS) entry which is preliminary data.</text>
</comment>
<accession>A0A5B7IJ17</accession>